<feature type="compositionally biased region" description="Acidic residues" evidence="1">
    <location>
        <begin position="153"/>
        <end position="191"/>
    </location>
</feature>
<gene>
    <name evidence="2" type="primary">PLESTB002633</name>
    <name evidence="2" type="ORF">PLESTB_001655600</name>
</gene>
<sequence>MAAGGHKDLDRCQGHETMKPPAPGTRSTAKPGHESVPAALYKCEGIKQARSYLEVAGVATLEPPELKELLERIPDAAEVATQLCRLKGEPISQELQHNGDGNYCYDETDEGQLLMDYSTGGQHWRVNLQRPSMPAVRHVAGGSTGRGKSGSELGEEGGGEEKEDGGEEEDDGGEEEEDGGEGAEGGEEEQEASLKQVLKLYERLLPIRSFGSNYLRKVTRPGESVQKAVVLANHIGKPGDPPVGVQATHVDLVPGAGGFVGFMPLAPV</sequence>
<name>A0A9W6C030_9CHLO</name>
<feature type="compositionally biased region" description="Basic and acidic residues" evidence="1">
    <location>
        <begin position="1"/>
        <end position="18"/>
    </location>
</feature>
<accession>A0A9W6C030</accession>
<protein>
    <submittedName>
        <fullName evidence="2">Uncharacterized protein</fullName>
    </submittedName>
</protein>
<dbReference type="EMBL" id="BRXU01000037">
    <property type="protein sequence ID" value="GLC60666.1"/>
    <property type="molecule type" value="Genomic_DNA"/>
</dbReference>
<evidence type="ECO:0000313" key="2">
    <source>
        <dbReference type="EMBL" id="GLC60666.1"/>
    </source>
</evidence>
<dbReference type="Proteomes" id="UP001165080">
    <property type="component" value="Unassembled WGS sequence"/>
</dbReference>
<organism evidence="2 3">
    <name type="scientific">Pleodorina starrii</name>
    <dbReference type="NCBI Taxonomy" id="330485"/>
    <lineage>
        <taxon>Eukaryota</taxon>
        <taxon>Viridiplantae</taxon>
        <taxon>Chlorophyta</taxon>
        <taxon>core chlorophytes</taxon>
        <taxon>Chlorophyceae</taxon>
        <taxon>CS clade</taxon>
        <taxon>Chlamydomonadales</taxon>
        <taxon>Volvocaceae</taxon>
        <taxon>Pleodorina</taxon>
    </lineage>
</organism>
<feature type="region of interest" description="Disordered" evidence="1">
    <location>
        <begin position="1"/>
        <end position="35"/>
    </location>
</feature>
<comment type="caution">
    <text evidence="2">The sequence shown here is derived from an EMBL/GenBank/DDBJ whole genome shotgun (WGS) entry which is preliminary data.</text>
</comment>
<dbReference type="AlphaFoldDB" id="A0A9W6C030"/>
<evidence type="ECO:0000256" key="1">
    <source>
        <dbReference type="SAM" id="MobiDB-lite"/>
    </source>
</evidence>
<reference evidence="2 3" key="1">
    <citation type="journal article" date="2023" name="Commun. Biol.">
        <title>Reorganization of the ancestral sex-determining regions during the evolution of trioecy in Pleodorina starrii.</title>
        <authorList>
            <person name="Takahashi K."/>
            <person name="Suzuki S."/>
            <person name="Kawai-Toyooka H."/>
            <person name="Yamamoto K."/>
            <person name="Hamaji T."/>
            <person name="Ootsuki R."/>
            <person name="Yamaguchi H."/>
            <person name="Kawachi M."/>
            <person name="Higashiyama T."/>
            <person name="Nozaki H."/>
        </authorList>
    </citation>
    <scope>NUCLEOTIDE SEQUENCE [LARGE SCALE GENOMIC DNA]</scope>
    <source>
        <strain evidence="2 3">NIES-4479</strain>
    </source>
</reference>
<evidence type="ECO:0000313" key="3">
    <source>
        <dbReference type="Proteomes" id="UP001165080"/>
    </source>
</evidence>
<keyword evidence="3" id="KW-1185">Reference proteome</keyword>
<feature type="region of interest" description="Disordered" evidence="1">
    <location>
        <begin position="135"/>
        <end position="193"/>
    </location>
</feature>
<proteinExistence type="predicted"/>